<protein>
    <submittedName>
        <fullName evidence="1">Uncharacterized protein</fullName>
    </submittedName>
</protein>
<dbReference type="AlphaFoldDB" id="A0A0E9TED2"/>
<reference evidence="1" key="2">
    <citation type="journal article" date="2015" name="Fish Shellfish Immunol.">
        <title>Early steps in the European eel (Anguilla anguilla)-Vibrio vulnificus interaction in the gills: Role of the RtxA13 toxin.</title>
        <authorList>
            <person name="Callol A."/>
            <person name="Pajuelo D."/>
            <person name="Ebbesson L."/>
            <person name="Teles M."/>
            <person name="MacKenzie S."/>
            <person name="Amaro C."/>
        </authorList>
    </citation>
    <scope>NUCLEOTIDE SEQUENCE</scope>
</reference>
<sequence length="28" mass="3308">MTWLLSVSLCHMMTFHLRSSVTCPKREL</sequence>
<proteinExistence type="predicted"/>
<reference evidence="1" key="1">
    <citation type="submission" date="2014-11" db="EMBL/GenBank/DDBJ databases">
        <authorList>
            <person name="Amaro Gonzalez C."/>
        </authorList>
    </citation>
    <scope>NUCLEOTIDE SEQUENCE</scope>
</reference>
<evidence type="ECO:0000313" key="1">
    <source>
        <dbReference type="EMBL" id="JAH51951.1"/>
    </source>
</evidence>
<accession>A0A0E9TED2</accession>
<organism evidence="1">
    <name type="scientific">Anguilla anguilla</name>
    <name type="common">European freshwater eel</name>
    <name type="synonym">Muraena anguilla</name>
    <dbReference type="NCBI Taxonomy" id="7936"/>
    <lineage>
        <taxon>Eukaryota</taxon>
        <taxon>Metazoa</taxon>
        <taxon>Chordata</taxon>
        <taxon>Craniata</taxon>
        <taxon>Vertebrata</taxon>
        <taxon>Euteleostomi</taxon>
        <taxon>Actinopterygii</taxon>
        <taxon>Neopterygii</taxon>
        <taxon>Teleostei</taxon>
        <taxon>Anguilliformes</taxon>
        <taxon>Anguillidae</taxon>
        <taxon>Anguilla</taxon>
    </lineage>
</organism>
<name>A0A0E9TED2_ANGAN</name>
<dbReference type="EMBL" id="GBXM01056626">
    <property type="protein sequence ID" value="JAH51951.1"/>
    <property type="molecule type" value="Transcribed_RNA"/>
</dbReference>